<dbReference type="NCBIfam" id="TIGR00644">
    <property type="entry name" value="recJ"/>
    <property type="match status" value="1"/>
</dbReference>
<dbReference type="InterPro" id="IPR004610">
    <property type="entry name" value="RecJ"/>
</dbReference>
<dbReference type="Pfam" id="PF02272">
    <property type="entry name" value="DHHA1"/>
    <property type="match status" value="1"/>
</dbReference>
<protein>
    <recommendedName>
        <fullName evidence="2">Single-stranded-DNA-specific exonuclease RecJ</fullName>
    </recommendedName>
</protein>
<evidence type="ECO:0000256" key="2">
    <source>
        <dbReference type="ARBA" id="ARBA00019841"/>
    </source>
</evidence>
<dbReference type="GO" id="GO:0006281">
    <property type="term" value="P:DNA repair"/>
    <property type="evidence" value="ECO:0007669"/>
    <property type="project" value="InterPro"/>
</dbReference>
<reference evidence="9" key="1">
    <citation type="journal article" date="2021" name="PeerJ">
        <title>Extensive microbial diversity within the chicken gut microbiome revealed by metagenomics and culture.</title>
        <authorList>
            <person name="Gilroy R."/>
            <person name="Ravi A."/>
            <person name="Getino M."/>
            <person name="Pursley I."/>
            <person name="Horton D.L."/>
            <person name="Alikhan N.F."/>
            <person name="Baker D."/>
            <person name="Gharbi K."/>
            <person name="Hall N."/>
            <person name="Watson M."/>
            <person name="Adriaenssens E.M."/>
            <person name="Foster-Nyarko E."/>
            <person name="Jarju S."/>
            <person name="Secka A."/>
            <person name="Antonio M."/>
            <person name="Oren A."/>
            <person name="Chaudhuri R.R."/>
            <person name="La Ragione R."/>
            <person name="Hildebrand F."/>
            <person name="Pallen M.J."/>
        </authorList>
    </citation>
    <scope>NUCLEOTIDE SEQUENCE</scope>
    <source>
        <strain evidence="9">CHK186-16707</strain>
    </source>
</reference>
<dbReference type="AlphaFoldDB" id="A0A9D2KN56"/>
<evidence type="ECO:0000256" key="1">
    <source>
        <dbReference type="ARBA" id="ARBA00005915"/>
    </source>
</evidence>
<accession>A0A9D2KN56</accession>
<dbReference type="PANTHER" id="PTHR30255">
    <property type="entry name" value="SINGLE-STRANDED-DNA-SPECIFIC EXONUCLEASE RECJ"/>
    <property type="match status" value="1"/>
</dbReference>
<dbReference type="Pfam" id="PF17768">
    <property type="entry name" value="RecJ_OB"/>
    <property type="match status" value="1"/>
</dbReference>
<evidence type="ECO:0000259" key="8">
    <source>
        <dbReference type="Pfam" id="PF17768"/>
    </source>
</evidence>
<dbReference type="GO" id="GO:0003676">
    <property type="term" value="F:nucleic acid binding"/>
    <property type="evidence" value="ECO:0007669"/>
    <property type="project" value="InterPro"/>
</dbReference>
<dbReference type="Gene3D" id="3.10.310.30">
    <property type="match status" value="1"/>
</dbReference>
<dbReference type="Proteomes" id="UP000824225">
    <property type="component" value="Unassembled WGS sequence"/>
</dbReference>
<evidence type="ECO:0000256" key="5">
    <source>
        <dbReference type="ARBA" id="ARBA00022839"/>
    </source>
</evidence>
<dbReference type="Pfam" id="PF01368">
    <property type="entry name" value="DHH"/>
    <property type="match status" value="1"/>
</dbReference>
<dbReference type="InterPro" id="IPR001667">
    <property type="entry name" value="DDH_dom"/>
</dbReference>
<proteinExistence type="inferred from homology"/>
<keyword evidence="4" id="KW-0378">Hydrolase</keyword>
<dbReference type="InterPro" id="IPR041122">
    <property type="entry name" value="RecJ_OB"/>
</dbReference>
<dbReference type="SUPFAM" id="SSF64182">
    <property type="entry name" value="DHH phosphoesterases"/>
    <property type="match status" value="1"/>
</dbReference>
<comment type="similarity">
    <text evidence="1">Belongs to the RecJ family.</text>
</comment>
<comment type="caution">
    <text evidence="9">The sequence shown here is derived from an EMBL/GenBank/DDBJ whole genome shotgun (WGS) entry which is preliminary data.</text>
</comment>
<dbReference type="GO" id="GO:0006310">
    <property type="term" value="P:DNA recombination"/>
    <property type="evidence" value="ECO:0007669"/>
    <property type="project" value="InterPro"/>
</dbReference>
<evidence type="ECO:0000256" key="3">
    <source>
        <dbReference type="ARBA" id="ARBA00022722"/>
    </source>
</evidence>
<evidence type="ECO:0000313" key="10">
    <source>
        <dbReference type="Proteomes" id="UP000824225"/>
    </source>
</evidence>
<feature type="domain" description="DDH" evidence="6">
    <location>
        <begin position="82"/>
        <end position="231"/>
    </location>
</feature>
<keyword evidence="3" id="KW-0540">Nuclease</keyword>
<evidence type="ECO:0000313" key="9">
    <source>
        <dbReference type="EMBL" id="HJA09602.1"/>
    </source>
</evidence>
<feature type="domain" description="RecJ OB" evidence="8">
    <location>
        <begin position="457"/>
        <end position="565"/>
    </location>
</feature>
<evidence type="ECO:0000259" key="6">
    <source>
        <dbReference type="Pfam" id="PF01368"/>
    </source>
</evidence>
<dbReference type="EMBL" id="DXAN01000033">
    <property type="protein sequence ID" value="HJA09602.1"/>
    <property type="molecule type" value="Genomic_DNA"/>
</dbReference>
<evidence type="ECO:0000256" key="4">
    <source>
        <dbReference type="ARBA" id="ARBA00022801"/>
    </source>
</evidence>
<feature type="domain" description="DHHA1" evidence="7">
    <location>
        <begin position="350"/>
        <end position="440"/>
    </location>
</feature>
<gene>
    <name evidence="9" type="primary">recJ</name>
    <name evidence="9" type="ORF">H9962_10520</name>
</gene>
<sequence length="569" mass="61821">MKIWKFRKRRDGAPEPLNLADSLGVSPRLASILWRRDLNDADDMGLFLSPMLRHLARPAAWPGVSAAADLLVQGLLAGKRLAVWGDYDVDGVTATALVMQVLRHHGFPVEWHLPDRQAEGYGLNVEHVEQLAAAGVDMLLTVDCGISDTAAVARARELGMRVVVSDHHLPPETLPEADVLCNPRLEDCPCTSLAGVGVAFFIMAEVNARLAALGRPKLDMRQTLDLVALGTLADMVALEGQNRILVKNGLLKVAEARRPGLAELKVVSGFQPLAFLGAGQVVFSLAPRINAAGRMADAALALDLLCCDEHDRAADLARRLDAHNAERRREEERIVEEARVQAEACLADPALVLAGADWNQGVIGIVASRMVELYNKPALVLCADGDTLKGSGRSIASFDLHRGLTRCADVLVAYGGHRMAAGVRVEPGRLTEFRERFLSVARAELGDKPLPPVLTLDGELDFAAASDFTFLKELEMLQPFGVGNPEPVFASPPLTVRRRKLFGPQRNHVNLELQDESCGVVLHAKAWRQADALPPSLEGKRLRLAYSPSIDMYNGVAGVDVKIRDMEML</sequence>
<dbReference type="GO" id="GO:0008409">
    <property type="term" value="F:5'-3' exonuclease activity"/>
    <property type="evidence" value="ECO:0007669"/>
    <property type="project" value="InterPro"/>
</dbReference>
<organism evidence="9 10">
    <name type="scientific">Candidatus Mailhella merdigallinarum</name>
    <dbReference type="NCBI Taxonomy" id="2838658"/>
    <lineage>
        <taxon>Bacteria</taxon>
        <taxon>Pseudomonadati</taxon>
        <taxon>Thermodesulfobacteriota</taxon>
        <taxon>Desulfovibrionia</taxon>
        <taxon>Desulfovibrionales</taxon>
        <taxon>Desulfovibrionaceae</taxon>
        <taxon>Mailhella</taxon>
    </lineage>
</organism>
<name>A0A9D2KN56_9BACT</name>
<dbReference type="InterPro" id="IPR038763">
    <property type="entry name" value="DHH_sf"/>
</dbReference>
<evidence type="ECO:0000259" key="7">
    <source>
        <dbReference type="Pfam" id="PF02272"/>
    </source>
</evidence>
<dbReference type="InterPro" id="IPR003156">
    <property type="entry name" value="DHHA1_dom"/>
</dbReference>
<dbReference type="PANTHER" id="PTHR30255:SF2">
    <property type="entry name" value="SINGLE-STRANDED-DNA-SPECIFIC EXONUCLEASE RECJ"/>
    <property type="match status" value="1"/>
</dbReference>
<reference evidence="9" key="2">
    <citation type="submission" date="2021-04" db="EMBL/GenBank/DDBJ databases">
        <authorList>
            <person name="Gilroy R."/>
        </authorList>
    </citation>
    <scope>NUCLEOTIDE SEQUENCE</scope>
    <source>
        <strain evidence="9">CHK186-16707</strain>
    </source>
</reference>
<dbReference type="InterPro" id="IPR051673">
    <property type="entry name" value="SSDNA_exonuclease_RecJ"/>
</dbReference>
<dbReference type="Gene3D" id="3.90.1640.30">
    <property type="match status" value="1"/>
</dbReference>
<keyword evidence="5 9" id="KW-0269">Exonuclease</keyword>